<dbReference type="PROSITE" id="PS00197">
    <property type="entry name" value="2FE2S_FER_1"/>
    <property type="match status" value="1"/>
</dbReference>
<comment type="cofactor">
    <cofactor evidence="14">
        <name>[3Fe-4S] cluster</name>
        <dbReference type="ChEBI" id="CHEBI:21137"/>
    </cofactor>
    <text evidence="14">Binds 1 [3Fe-4S] cluster.</text>
</comment>
<dbReference type="PANTHER" id="PTHR11921:SF40">
    <property type="entry name" value="SUCCINATE DEHYDROGENASE [UBIQUINONE] IRON-SULFUR SUBUNIT 3, MITOCHONDRIAL"/>
    <property type="match status" value="1"/>
</dbReference>
<comment type="function">
    <text evidence="1 14">Iron-sulfur protein (IP) subunit of succinate dehydrogenase (SDH) that is involved in complex II of the mitochondrial electron transport chain and is responsible for transferring electrons from succinate to ubiquinone (coenzyme Q).</text>
</comment>
<evidence type="ECO:0000256" key="9">
    <source>
        <dbReference type="ARBA" id="ARBA00022723"/>
    </source>
</evidence>
<keyword evidence="11 14" id="KW-0408">Iron</keyword>
<evidence type="ECO:0000256" key="3">
    <source>
        <dbReference type="ARBA" id="ARBA00004788"/>
    </source>
</evidence>
<keyword evidence="13 14" id="KW-0003">3Fe-4S</keyword>
<dbReference type="InterPro" id="IPR017896">
    <property type="entry name" value="4Fe4S_Fe-S-bd"/>
</dbReference>
<proteinExistence type="inferred from homology"/>
<accession>A0ABP0YWH7</accession>
<dbReference type="SUPFAM" id="SSF54292">
    <property type="entry name" value="2Fe-2S ferredoxin-like"/>
    <property type="match status" value="1"/>
</dbReference>
<evidence type="ECO:0000313" key="18">
    <source>
        <dbReference type="Proteomes" id="UP001642487"/>
    </source>
</evidence>
<evidence type="ECO:0000259" key="16">
    <source>
        <dbReference type="PROSITE" id="PS51379"/>
    </source>
</evidence>
<dbReference type="PROSITE" id="PS00198">
    <property type="entry name" value="4FE4S_FER_1"/>
    <property type="match status" value="1"/>
</dbReference>
<comment type="similarity">
    <text evidence="4 14">Belongs to the succinate dehydrogenase/fumarate reductase iron-sulfur protein family.</text>
</comment>
<evidence type="ECO:0000256" key="6">
    <source>
        <dbReference type="ARBA" id="ARBA00022485"/>
    </source>
</evidence>
<dbReference type="NCBIfam" id="NF004616">
    <property type="entry name" value="PRK05950.1"/>
    <property type="match status" value="1"/>
</dbReference>
<evidence type="ECO:0000259" key="15">
    <source>
        <dbReference type="PROSITE" id="PS51085"/>
    </source>
</evidence>
<feature type="domain" description="2Fe-2S ferredoxin-type" evidence="15">
    <location>
        <begin position="56"/>
        <end position="149"/>
    </location>
</feature>
<evidence type="ECO:0000256" key="4">
    <source>
        <dbReference type="ARBA" id="ARBA00009433"/>
    </source>
</evidence>
<dbReference type="EMBL" id="OZ021740">
    <property type="protein sequence ID" value="CAK9324282.1"/>
    <property type="molecule type" value="Genomic_DNA"/>
</dbReference>
<protein>
    <recommendedName>
        <fullName evidence="14">Succinate dehydrogenase [ubiquinone] iron-sulfur subunit, mitochondrial</fullName>
        <ecNumber evidence="14">1.3.5.1</ecNumber>
    </recommendedName>
</protein>
<comment type="subcellular location">
    <subcellularLocation>
        <location evidence="2 14">Mitochondrion inner membrane</location>
        <topology evidence="2 14">Peripheral membrane protein</topology>
        <orientation evidence="2 14">Matrix side</orientation>
    </subcellularLocation>
</comment>
<organism evidence="17 18">
    <name type="scientific">Citrullus colocynthis</name>
    <name type="common">colocynth</name>
    <dbReference type="NCBI Taxonomy" id="252529"/>
    <lineage>
        <taxon>Eukaryota</taxon>
        <taxon>Viridiplantae</taxon>
        <taxon>Streptophyta</taxon>
        <taxon>Embryophyta</taxon>
        <taxon>Tracheophyta</taxon>
        <taxon>Spermatophyta</taxon>
        <taxon>Magnoliopsida</taxon>
        <taxon>eudicotyledons</taxon>
        <taxon>Gunneridae</taxon>
        <taxon>Pentapetalae</taxon>
        <taxon>rosids</taxon>
        <taxon>fabids</taxon>
        <taxon>Cucurbitales</taxon>
        <taxon>Cucurbitaceae</taxon>
        <taxon>Benincaseae</taxon>
        <taxon>Citrullus</taxon>
    </lineage>
</organism>
<dbReference type="Proteomes" id="UP001642487">
    <property type="component" value="Chromosome 6"/>
</dbReference>
<keyword evidence="10" id="KW-0560">Oxidoreductase</keyword>
<keyword evidence="14" id="KW-0999">Mitochondrion inner membrane</keyword>
<comment type="catalytic activity">
    <reaction evidence="14">
        <text>a quinone + succinate = fumarate + a quinol</text>
        <dbReference type="Rhea" id="RHEA:40523"/>
        <dbReference type="ChEBI" id="CHEBI:24646"/>
        <dbReference type="ChEBI" id="CHEBI:29806"/>
        <dbReference type="ChEBI" id="CHEBI:30031"/>
        <dbReference type="ChEBI" id="CHEBI:132124"/>
    </reaction>
</comment>
<evidence type="ECO:0000256" key="14">
    <source>
        <dbReference type="RuleBase" id="RU361237"/>
    </source>
</evidence>
<dbReference type="PROSITE" id="PS51379">
    <property type="entry name" value="4FE4S_FER_2"/>
    <property type="match status" value="1"/>
</dbReference>
<evidence type="ECO:0000256" key="5">
    <source>
        <dbReference type="ARBA" id="ARBA00011313"/>
    </source>
</evidence>
<evidence type="ECO:0000256" key="2">
    <source>
        <dbReference type="ARBA" id="ARBA00004443"/>
    </source>
</evidence>
<dbReference type="Pfam" id="PF13085">
    <property type="entry name" value="Fer2_3"/>
    <property type="match status" value="1"/>
</dbReference>
<dbReference type="EC" id="1.3.5.1" evidence="14"/>
<keyword evidence="18" id="KW-1185">Reference proteome</keyword>
<comment type="cofactor">
    <cofactor evidence="14">
        <name>[4Fe-4S] cluster</name>
        <dbReference type="ChEBI" id="CHEBI:49883"/>
    </cofactor>
    <text evidence="14">Binds 1 [4Fe-4S] cluster.</text>
</comment>
<dbReference type="InterPro" id="IPR012675">
    <property type="entry name" value="Beta-grasp_dom_sf"/>
</dbReference>
<dbReference type="InterPro" id="IPR004489">
    <property type="entry name" value="Succ_DH/fum_Rdtase_Fe-S"/>
</dbReference>
<evidence type="ECO:0000256" key="13">
    <source>
        <dbReference type="ARBA" id="ARBA00023291"/>
    </source>
</evidence>
<keyword evidence="7" id="KW-0816">Tricarboxylic acid cycle</keyword>
<dbReference type="InterPro" id="IPR050573">
    <property type="entry name" value="SDH/FRD_Iron-Sulfur"/>
</dbReference>
<keyword evidence="12 14" id="KW-0411">Iron-sulfur</keyword>
<keyword evidence="14" id="KW-0496">Mitochondrion</keyword>
<evidence type="ECO:0000256" key="11">
    <source>
        <dbReference type="ARBA" id="ARBA00023004"/>
    </source>
</evidence>
<sequence>MLKNWFRHGYNKVAKTRLAEKEKFGVLQAHPAAQRHAEEAMEAHAEKQTKLKSNQKEFKIYRWNPQYPNHKPFLQSFFVDLSKCGPMVLDALQKIKAEEDSSLSYRRSCREGICGSCGMNIDGANTVACLKPIDADTSKPTIVTPLPHMFVIKDLVVDLTNFYQQYKSIEPWLKTRRSPEDGREFRQSQAERKKLDGLYECILCACCSASCPPYWWNPEEFLGPAALLHAYRWISDSRDEFEKERLQAIVEDDTKLYRCRTVKNCTANCPKSLDPSSAIHHMKAMHLISKSNIKLPNN</sequence>
<dbReference type="PANTHER" id="PTHR11921">
    <property type="entry name" value="SUCCINATE DEHYDROGENASE IRON-SULFUR PROTEIN"/>
    <property type="match status" value="1"/>
</dbReference>
<feature type="domain" description="4Fe-4S ferredoxin-type" evidence="16">
    <location>
        <begin position="191"/>
        <end position="221"/>
    </location>
</feature>
<dbReference type="InterPro" id="IPR017900">
    <property type="entry name" value="4Fe4S_Fe_S_CS"/>
</dbReference>
<evidence type="ECO:0000256" key="1">
    <source>
        <dbReference type="ARBA" id="ARBA00002787"/>
    </source>
</evidence>
<dbReference type="Gene3D" id="1.10.1060.10">
    <property type="entry name" value="Alpha-helical ferredoxin"/>
    <property type="match status" value="1"/>
</dbReference>
<evidence type="ECO:0000256" key="12">
    <source>
        <dbReference type="ARBA" id="ARBA00023014"/>
    </source>
</evidence>
<dbReference type="Gene3D" id="3.10.20.30">
    <property type="match status" value="1"/>
</dbReference>
<comment type="pathway">
    <text evidence="3 14">Carbohydrate metabolism; tricarboxylic acid cycle; fumarate from succinate (eukaryal route): step 1/1.</text>
</comment>
<dbReference type="PROSITE" id="PS51085">
    <property type="entry name" value="2FE2S_FER_2"/>
    <property type="match status" value="1"/>
</dbReference>
<dbReference type="SUPFAM" id="SSF46548">
    <property type="entry name" value="alpha-helical ferredoxin"/>
    <property type="match status" value="1"/>
</dbReference>
<dbReference type="NCBIfam" id="TIGR00384">
    <property type="entry name" value="dhsB"/>
    <property type="match status" value="1"/>
</dbReference>
<dbReference type="InterPro" id="IPR025192">
    <property type="entry name" value="Succ_DH/fum_Rdtase_N"/>
</dbReference>
<keyword evidence="6 14" id="KW-0004">4Fe-4S</keyword>
<keyword evidence="14" id="KW-0472">Membrane</keyword>
<dbReference type="InterPro" id="IPR009051">
    <property type="entry name" value="Helical_ferredxn"/>
</dbReference>
<evidence type="ECO:0000313" key="17">
    <source>
        <dbReference type="EMBL" id="CAK9324282.1"/>
    </source>
</evidence>
<keyword evidence="8 14" id="KW-0001">2Fe-2S</keyword>
<dbReference type="InterPro" id="IPR001041">
    <property type="entry name" value="2Fe-2S_ferredoxin-type"/>
</dbReference>
<name>A0ABP0YWH7_9ROSI</name>
<gene>
    <name evidence="17" type="ORF">CITCOLO1_LOCUS16515</name>
</gene>
<reference evidence="17 18" key="1">
    <citation type="submission" date="2024-03" db="EMBL/GenBank/DDBJ databases">
        <authorList>
            <person name="Gkanogiannis A."/>
            <person name="Becerra Lopez-Lavalle L."/>
        </authorList>
    </citation>
    <scope>NUCLEOTIDE SEQUENCE [LARGE SCALE GENOMIC DNA]</scope>
</reference>
<dbReference type="Pfam" id="PF13183">
    <property type="entry name" value="Fer4_8"/>
    <property type="match status" value="1"/>
</dbReference>
<comment type="cofactor">
    <cofactor evidence="14">
        <name>[2Fe-2S] cluster</name>
        <dbReference type="ChEBI" id="CHEBI:190135"/>
    </cofactor>
    <text evidence="14">Binds 1 [2Fe-2S] cluster.</text>
</comment>
<dbReference type="InterPro" id="IPR036010">
    <property type="entry name" value="2Fe-2S_ferredoxin-like_sf"/>
</dbReference>
<evidence type="ECO:0000256" key="10">
    <source>
        <dbReference type="ARBA" id="ARBA00023002"/>
    </source>
</evidence>
<evidence type="ECO:0000256" key="8">
    <source>
        <dbReference type="ARBA" id="ARBA00022714"/>
    </source>
</evidence>
<dbReference type="InterPro" id="IPR006058">
    <property type="entry name" value="2Fe2S_fd_BS"/>
</dbReference>
<evidence type="ECO:0000256" key="7">
    <source>
        <dbReference type="ARBA" id="ARBA00022532"/>
    </source>
</evidence>
<keyword evidence="9 14" id="KW-0479">Metal-binding</keyword>
<comment type="subunit">
    <text evidence="5">Component of complex II composed of eight subunits in plants: four classical SDH subunits SDH1, SDH2, SDH3 and SDH4 (a flavoprotein (FP), an iron-sulfur protein (IP), and a cytochrome b composed of a large and a small subunit.), as well as four subunits unknown in mitochondria from bacteria and heterotrophic eukaryotes.</text>
</comment>